<dbReference type="InterPro" id="IPR041657">
    <property type="entry name" value="HTH_17"/>
</dbReference>
<dbReference type="EMBL" id="CP047186">
    <property type="protein sequence ID" value="QHC54608.1"/>
    <property type="molecule type" value="Genomic_DNA"/>
</dbReference>
<evidence type="ECO:0000313" key="3">
    <source>
        <dbReference type="Proteomes" id="UP000465031"/>
    </source>
</evidence>
<evidence type="ECO:0000259" key="1">
    <source>
        <dbReference type="Pfam" id="PF12728"/>
    </source>
</evidence>
<dbReference type="Pfam" id="PF12728">
    <property type="entry name" value="HTH_17"/>
    <property type="match status" value="1"/>
</dbReference>
<dbReference type="AlphaFoldDB" id="A0AAE6RJ32"/>
<dbReference type="KEGG" id="rte:GSU10_02355"/>
<protein>
    <submittedName>
        <fullName evidence="2">Helix-turn-helix domain-containing protein</fullName>
    </submittedName>
</protein>
<dbReference type="SUPFAM" id="SSF46955">
    <property type="entry name" value="Putative DNA-binding domain"/>
    <property type="match status" value="1"/>
</dbReference>
<organism evidence="2 3">
    <name type="scientific">Rathayibacter tanaceti</name>
    <dbReference type="NCBI Taxonomy" id="1671680"/>
    <lineage>
        <taxon>Bacteria</taxon>
        <taxon>Bacillati</taxon>
        <taxon>Actinomycetota</taxon>
        <taxon>Actinomycetes</taxon>
        <taxon>Micrococcales</taxon>
        <taxon>Microbacteriaceae</taxon>
        <taxon>Rathayibacter</taxon>
    </lineage>
</organism>
<dbReference type="GO" id="GO:0003677">
    <property type="term" value="F:DNA binding"/>
    <property type="evidence" value="ECO:0007669"/>
    <property type="project" value="InterPro"/>
</dbReference>
<sequence length="61" mass="6884">MEKLMLTPEEVADALGVGRSTVYDLMRLKILPSVRIGRSRRVRVEDLRAYVGTLMEAPVPQ</sequence>
<dbReference type="RefSeq" id="WP_068208082.1">
    <property type="nucleotide sequence ID" value="NZ_CP047186.1"/>
</dbReference>
<dbReference type="InterPro" id="IPR009061">
    <property type="entry name" value="DNA-bd_dom_put_sf"/>
</dbReference>
<accession>A0AAE6RJ32</accession>
<proteinExistence type="predicted"/>
<feature type="domain" description="Helix-turn-helix" evidence="1">
    <location>
        <begin position="5"/>
        <end position="51"/>
    </location>
</feature>
<dbReference type="NCBIfam" id="TIGR01764">
    <property type="entry name" value="excise"/>
    <property type="match status" value="1"/>
</dbReference>
<name>A0AAE6RJ32_9MICO</name>
<gene>
    <name evidence="2" type="ORF">GSU10_02355</name>
</gene>
<dbReference type="Proteomes" id="UP000465031">
    <property type="component" value="Chromosome"/>
</dbReference>
<reference evidence="3" key="1">
    <citation type="submission" date="2019-12" db="EMBL/GenBank/DDBJ databases">
        <title>Complete and draft genome sequences of new strains and members of some known species of the genus Rathayibacter isolated from plants.</title>
        <authorList>
            <person name="Tarlachkov S.V."/>
            <person name="Starodumova I.P."/>
            <person name="Dorofeeva L.V."/>
            <person name="Prisyazhnaya N.V."/>
            <person name="Leyn S."/>
            <person name="Zlamal J."/>
            <person name="Elan M."/>
            <person name="Osterman A.L."/>
            <person name="Nadler S."/>
            <person name="Subbotin S.A."/>
            <person name="Evtushenko L.I."/>
        </authorList>
    </citation>
    <scope>NUCLEOTIDE SEQUENCE [LARGE SCALE GENOMIC DNA]</scope>
    <source>
        <strain evidence="3">VKM Ac-2761</strain>
    </source>
</reference>
<dbReference type="InterPro" id="IPR010093">
    <property type="entry name" value="SinI_DNA-bd"/>
</dbReference>
<dbReference type="GeneID" id="49821055"/>
<evidence type="ECO:0000313" key="2">
    <source>
        <dbReference type="EMBL" id="QHC54608.1"/>
    </source>
</evidence>